<feature type="compositionally biased region" description="Polar residues" evidence="5">
    <location>
        <begin position="223"/>
        <end position="235"/>
    </location>
</feature>
<dbReference type="PROSITE" id="PS00028">
    <property type="entry name" value="ZINC_FINGER_C2H2_1"/>
    <property type="match status" value="2"/>
</dbReference>
<feature type="region of interest" description="Disordered" evidence="5">
    <location>
        <begin position="223"/>
        <end position="306"/>
    </location>
</feature>
<feature type="region of interest" description="Disordered" evidence="5">
    <location>
        <begin position="188"/>
        <end position="207"/>
    </location>
</feature>
<evidence type="ECO:0000256" key="1">
    <source>
        <dbReference type="ARBA" id="ARBA00022723"/>
    </source>
</evidence>
<evidence type="ECO:0000256" key="4">
    <source>
        <dbReference type="PROSITE-ProRule" id="PRU00042"/>
    </source>
</evidence>
<dbReference type="GO" id="GO:0008270">
    <property type="term" value="F:zinc ion binding"/>
    <property type="evidence" value="ECO:0007669"/>
    <property type="project" value="UniProtKB-KW"/>
</dbReference>
<evidence type="ECO:0008006" key="10">
    <source>
        <dbReference type="Google" id="ProtNLM"/>
    </source>
</evidence>
<keyword evidence="2 4" id="KW-0863">Zinc-finger</keyword>
<feature type="domain" description="C2H2-type" evidence="7">
    <location>
        <begin position="31"/>
        <end position="59"/>
    </location>
</feature>
<gene>
    <name evidence="8" type="ORF">NEOLEDRAFT_1129986</name>
</gene>
<evidence type="ECO:0000313" key="8">
    <source>
        <dbReference type="EMBL" id="KZT28049.1"/>
    </source>
</evidence>
<protein>
    <recommendedName>
        <fullName evidence="10">RING-type domain-containing protein</fullName>
    </recommendedName>
</protein>
<dbReference type="PROSITE" id="PS00518">
    <property type="entry name" value="ZF_RING_1"/>
    <property type="match status" value="1"/>
</dbReference>
<dbReference type="AlphaFoldDB" id="A0A165UEW9"/>
<evidence type="ECO:0000259" key="6">
    <source>
        <dbReference type="PROSITE" id="PS50089"/>
    </source>
</evidence>
<dbReference type="Gene3D" id="3.30.40.10">
    <property type="entry name" value="Zinc/RING finger domain, C3HC4 (zinc finger)"/>
    <property type="match status" value="1"/>
</dbReference>
<evidence type="ECO:0000256" key="3">
    <source>
        <dbReference type="ARBA" id="ARBA00022833"/>
    </source>
</evidence>
<name>A0A165UEW9_9AGAM</name>
<feature type="domain" description="C2H2-type" evidence="7">
    <location>
        <begin position="137"/>
        <end position="162"/>
    </location>
</feature>
<keyword evidence="1" id="KW-0479">Metal-binding</keyword>
<dbReference type="PROSITE" id="PS50157">
    <property type="entry name" value="ZINC_FINGER_C2H2_2"/>
    <property type="match status" value="2"/>
</dbReference>
<dbReference type="SMART" id="SM00184">
    <property type="entry name" value="RING"/>
    <property type="match status" value="1"/>
</dbReference>
<sequence length="522" mass="56019">MVYCNGPFCTNKWFADYAALQDHMWGSPRHSHCKPCKRGFVDKRALLSHKEAVHSRYSSNSYRSSGYSQSLFYFSSSAPVISSVSDTPDSSLDCGAPTPTAEKANTQGLVTEAAKAHHESASALLHPQHETSAQLESRCQSCNRAFDDCSVLQEHYKTSALHPTCVECGVGLSDGSALAEHRLSIHLTSSQEDRSASDGPESSDEDILTPQTEAACGVQAPSPLQQIDHGSTQNGLAGMQCHATDGGETTETTVKDHLILKEKTQERHKDDVGDSSDATVQKDAKEDNKDALDEATTPSMPGPSYAAAEVVGTPAEGSFIFPVDSATLRPPPSLRIFDEAGKLTESTDSPTSMGDLSSPSSSFTISSFPFSEHTEGNDKLVFGAGGDVEAGNSNRHSSRGDIEPEHLATLASSVDCPTPVAVVATKVLTDDQQSGAIEQERAEPSTCVVSTTKEEVACQTTSYPLIRCRLCQASPPEDVTATMCGHIFCHRCVVESIITKPQCPYCKTPTLLYCLFRLDLQE</sequence>
<dbReference type="Proteomes" id="UP000076761">
    <property type="component" value="Unassembled WGS sequence"/>
</dbReference>
<proteinExistence type="predicted"/>
<evidence type="ECO:0000256" key="2">
    <source>
        <dbReference type="ARBA" id="ARBA00022771"/>
    </source>
</evidence>
<dbReference type="InterPro" id="IPR017907">
    <property type="entry name" value="Znf_RING_CS"/>
</dbReference>
<dbReference type="InterPro" id="IPR018957">
    <property type="entry name" value="Znf_C3HC4_RING-type"/>
</dbReference>
<dbReference type="InterPro" id="IPR013083">
    <property type="entry name" value="Znf_RING/FYVE/PHD"/>
</dbReference>
<feature type="domain" description="RING-type" evidence="6">
    <location>
        <begin position="468"/>
        <end position="507"/>
    </location>
</feature>
<dbReference type="OrthoDB" id="6105938at2759"/>
<reference evidence="8 9" key="1">
    <citation type="journal article" date="2016" name="Mol. Biol. Evol.">
        <title>Comparative Genomics of Early-Diverging Mushroom-Forming Fungi Provides Insights into the Origins of Lignocellulose Decay Capabilities.</title>
        <authorList>
            <person name="Nagy L.G."/>
            <person name="Riley R."/>
            <person name="Tritt A."/>
            <person name="Adam C."/>
            <person name="Daum C."/>
            <person name="Floudas D."/>
            <person name="Sun H."/>
            <person name="Yadav J.S."/>
            <person name="Pangilinan J."/>
            <person name="Larsson K.H."/>
            <person name="Matsuura K."/>
            <person name="Barry K."/>
            <person name="Labutti K."/>
            <person name="Kuo R."/>
            <person name="Ohm R.A."/>
            <person name="Bhattacharya S.S."/>
            <person name="Shirouzu T."/>
            <person name="Yoshinaga Y."/>
            <person name="Martin F.M."/>
            <person name="Grigoriev I.V."/>
            <person name="Hibbett D.S."/>
        </authorList>
    </citation>
    <scope>NUCLEOTIDE SEQUENCE [LARGE SCALE GENOMIC DNA]</scope>
    <source>
        <strain evidence="8 9">HHB14362 ss-1</strain>
    </source>
</reference>
<dbReference type="InterPro" id="IPR001841">
    <property type="entry name" value="Znf_RING"/>
</dbReference>
<dbReference type="EMBL" id="KV425559">
    <property type="protein sequence ID" value="KZT28049.1"/>
    <property type="molecule type" value="Genomic_DNA"/>
</dbReference>
<accession>A0A165UEW9</accession>
<dbReference type="InParanoid" id="A0A165UEW9"/>
<dbReference type="SMART" id="SM00355">
    <property type="entry name" value="ZnF_C2H2"/>
    <property type="match status" value="3"/>
</dbReference>
<dbReference type="STRING" id="1314782.A0A165UEW9"/>
<keyword evidence="9" id="KW-1185">Reference proteome</keyword>
<evidence type="ECO:0000256" key="5">
    <source>
        <dbReference type="SAM" id="MobiDB-lite"/>
    </source>
</evidence>
<dbReference type="SUPFAM" id="SSF57850">
    <property type="entry name" value="RING/U-box"/>
    <property type="match status" value="1"/>
</dbReference>
<evidence type="ECO:0000259" key="7">
    <source>
        <dbReference type="PROSITE" id="PS50157"/>
    </source>
</evidence>
<dbReference type="Pfam" id="PF00097">
    <property type="entry name" value="zf-C3HC4"/>
    <property type="match status" value="1"/>
</dbReference>
<dbReference type="InterPro" id="IPR013087">
    <property type="entry name" value="Znf_C2H2_type"/>
</dbReference>
<feature type="compositionally biased region" description="Basic and acidic residues" evidence="5">
    <location>
        <begin position="253"/>
        <end position="272"/>
    </location>
</feature>
<dbReference type="PROSITE" id="PS50089">
    <property type="entry name" value="ZF_RING_2"/>
    <property type="match status" value="1"/>
</dbReference>
<evidence type="ECO:0000313" key="9">
    <source>
        <dbReference type="Proteomes" id="UP000076761"/>
    </source>
</evidence>
<keyword evidence="3" id="KW-0862">Zinc</keyword>
<feature type="compositionally biased region" description="Basic and acidic residues" evidence="5">
    <location>
        <begin position="280"/>
        <end position="292"/>
    </location>
</feature>
<organism evidence="8 9">
    <name type="scientific">Neolentinus lepideus HHB14362 ss-1</name>
    <dbReference type="NCBI Taxonomy" id="1314782"/>
    <lineage>
        <taxon>Eukaryota</taxon>
        <taxon>Fungi</taxon>
        <taxon>Dikarya</taxon>
        <taxon>Basidiomycota</taxon>
        <taxon>Agaricomycotina</taxon>
        <taxon>Agaricomycetes</taxon>
        <taxon>Gloeophyllales</taxon>
        <taxon>Gloeophyllaceae</taxon>
        <taxon>Neolentinus</taxon>
    </lineage>
</organism>